<dbReference type="Proteomes" id="UP001300496">
    <property type="component" value="Unassembled WGS sequence"/>
</dbReference>
<dbReference type="SUPFAM" id="SSF46689">
    <property type="entry name" value="Homeodomain-like"/>
    <property type="match status" value="1"/>
</dbReference>
<dbReference type="Gene3D" id="1.10.357.10">
    <property type="entry name" value="Tetracycline Repressor, domain 2"/>
    <property type="match status" value="1"/>
</dbReference>
<comment type="caution">
    <text evidence="3">The sequence shown here is derived from an EMBL/GenBank/DDBJ whole genome shotgun (WGS) entry which is preliminary data.</text>
</comment>
<evidence type="ECO:0000313" key="3">
    <source>
        <dbReference type="EMBL" id="MCT9003067.1"/>
    </source>
</evidence>
<organism evidence="3 4">
    <name type="scientific">Microbacterium memoriense</name>
    <dbReference type="NCBI Taxonomy" id="2978350"/>
    <lineage>
        <taxon>Bacteria</taxon>
        <taxon>Bacillati</taxon>
        <taxon>Actinomycetota</taxon>
        <taxon>Actinomycetes</taxon>
        <taxon>Micrococcales</taxon>
        <taxon>Microbacteriaceae</taxon>
        <taxon>Microbacterium</taxon>
    </lineage>
</organism>
<dbReference type="InterPro" id="IPR036271">
    <property type="entry name" value="Tet_transcr_reg_TetR-rel_C_sf"/>
</dbReference>
<keyword evidence="1" id="KW-0238">DNA-binding</keyword>
<sequence>MISPRAYRSTLRTQQAAQTRTRILEAAAVLFSANGYQATTLPAIARQASVSVETVKGTAAKAELLIAAFEVTFSGTEAAASLTDTTAGLGLLNLPDDDFVDGVVARISQANLDSYALWTVLLGASLSDDIVRDALTGMLARRAADFRALVDELTRRELIDPPVDRRAAADELSFLMSPESAQQLVAQSGWSPDRYREWLRAAVLAL</sequence>
<feature type="domain" description="HTH tetR-type" evidence="2">
    <location>
        <begin position="23"/>
        <end position="54"/>
    </location>
</feature>
<evidence type="ECO:0000259" key="2">
    <source>
        <dbReference type="Pfam" id="PF00440"/>
    </source>
</evidence>
<name>A0ABT2PFV7_9MICO</name>
<keyword evidence="4" id="KW-1185">Reference proteome</keyword>
<dbReference type="SUPFAM" id="SSF48498">
    <property type="entry name" value="Tetracyclin repressor-like, C-terminal domain"/>
    <property type="match status" value="1"/>
</dbReference>
<reference evidence="3 4" key="1">
    <citation type="journal article" date="2024" name="Int. J. Syst. Evol. Microbiol.">
        <title>Microbacterium memoriense sp. nov., a member of the Actinomycetota from marine beach sediment of the north coast of Portugal.</title>
        <authorList>
            <person name="Santos J.D.N.D."/>
            <person name="Klimek D."/>
            <person name="Calusinska M."/>
            <person name="Lobo-da-Cunha A."/>
            <person name="Catita J."/>
            <person name="Goncalves H."/>
            <person name="Gonzalez I."/>
            <person name="Lage O.M."/>
        </authorList>
    </citation>
    <scope>NUCLEOTIDE SEQUENCE [LARGE SCALE GENOMIC DNA]</scope>
    <source>
        <strain evidence="3 4">PMIC_1C1B</strain>
    </source>
</reference>
<gene>
    <name evidence="3" type="ORF">N4R40_11905</name>
</gene>
<dbReference type="InterPro" id="IPR001647">
    <property type="entry name" value="HTH_TetR"/>
</dbReference>
<dbReference type="Pfam" id="PF00440">
    <property type="entry name" value="TetR_N"/>
    <property type="match status" value="1"/>
</dbReference>
<accession>A0ABT2PFV7</accession>
<evidence type="ECO:0000256" key="1">
    <source>
        <dbReference type="ARBA" id="ARBA00023125"/>
    </source>
</evidence>
<proteinExistence type="predicted"/>
<protein>
    <submittedName>
        <fullName evidence="3">TetR/AcrR family transcriptional regulator</fullName>
    </submittedName>
</protein>
<evidence type="ECO:0000313" key="4">
    <source>
        <dbReference type="Proteomes" id="UP001300496"/>
    </source>
</evidence>
<dbReference type="InterPro" id="IPR009057">
    <property type="entry name" value="Homeodomain-like_sf"/>
</dbReference>
<dbReference type="EMBL" id="JAODOR010000014">
    <property type="protein sequence ID" value="MCT9003067.1"/>
    <property type="molecule type" value="Genomic_DNA"/>
</dbReference>
<dbReference type="RefSeq" id="WP_261607594.1">
    <property type="nucleotide sequence ID" value="NZ_JAODOR010000014.1"/>
</dbReference>